<dbReference type="KEGG" id="ppsc:EHS13_09040"/>
<dbReference type="EMBL" id="CP034235">
    <property type="protein sequence ID" value="QGQ95020.1"/>
    <property type="molecule type" value="Genomic_DNA"/>
</dbReference>
<name>A0A6B8RFS1_9BACL</name>
<evidence type="ECO:0000313" key="2">
    <source>
        <dbReference type="Proteomes" id="UP000426246"/>
    </source>
</evidence>
<protein>
    <submittedName>
        <fullName evidence="1">Uncharacterized protein</fullName>
    </submittedName>
</protein>
<organism evidence="1 2">
    <name type="scientific">Paenibacillus psychroresistens</name>
    <dbReference type="NCBI Taxonomy" id="1778678"/>
    <lineage>
        <taxon>Bacteria</taxon>
        <taxon>Bacillati</taxon>
        <taxon>Bacillota</taxon>
        <taxon>Bacilli</taxon>
        <taxon>Bacillales</taxon>
        <taxon>Paenibacillaceae</taxon>
        <taxon>Paenibacillus</taxon>
    </lineage>
</organism>
<dbReference type="RefSeq" id="WP_155700035.1">
    <property type="nucleotide sequence ID" value="NZ_CP034235.1"/>
</dbReference>
<evidence type="ECO:0000313" key="1">
    <source>
        <dbReference type="EMBL" id="QGQ95020.1"/>
    </source>
</evidence>
<keyword evidence="2" id="KW-1185">Reference proteome</keyword>
<dbReference type="Proteomes" id="UP000426246">
    <property type="component" value="Chromosome"/>
</dbReference>
<dbReference type="AlphaFoldDB" id="A0A6B8RFS1"/>
<proteinExistence type="predicted"/>
<reference evidence="2" key="1">
    <citation type="submission" date="2018-11" db="EMBL/GenBank/DDBJ databases">
        <title>Complete genome sequence of Paenibacillus sp. ML311-T8.</title>
        <authorList>
            <person name="Nam Y.-D."/>
            <person name="Kang J."/>
            <person name="Chung W.-H."/>
            <person name="Park Y.S."/>
        </authorList>
    </citation>
    <scope>NUCLEOTIDE SEQUENCE [LARGE SCALE GENOMIC DNA]</scope>
    <source>
        <strain evidence="2">ML311-T8</strain>
    </source>
</reference>
<dbReference type="OrthoDB" id="9804799at2"/>
<gene>
    <name evidence="1" type="ORF">EHS13_09040</name>
</gene>
<sequence length="126" mass="14570">MIEITSSDIWDKTKCQLFKVAGETFIVANQEVVHIGNGLGGYGVTSAVPYDVNKDGTSEIIYTYSFGSGIHRSIISWIDLMNFKEHIVEDIPKRTEFRMYDLMLKNEKDMTVVYRILDESLYKLWF</sequence>
<accession>A0A6B8RFS1</accession>